<sequence>MSNLLIIVIVYKHRLVTFGGIMLVYPVKQSSGGRFKTCRGWPLIITTEKNLGWDLTSNTSGSYDRKDWSDDLSFVHDWILRSVKSVFSVFTPPRRSFTRGRSLETSTTQSTTQSSTSITSARSG</sequence>
<keyword evidence="4" id="KW-1185">Reference proteome</keyword>
<name>A0AAV4CXV9_9GAST</name>
<evidence type="ECO:0000256" key="1">
    <source>
        <dbReference type="SAM" id="MobiDB-lite"/>
    </source>
</evidence>
<dbReference type="AlphaFoldDB" id="A0AAV4CXV9"/>
<feature type="compositionally biased region" description="Low complexity" evidence="1">
    <location>
        <begin position="105"/>
        <end position="124"/>
    </location>
</feature>
<keyword evidence="2" id="KW-0472">Membrane</keyword>
<accession>A0AAV4CXV9</accession>
<organism evidence="3 4">
    <name type="scientific">Plakobranchus ocellatus</name>
    <dbReference type="NCBI Taxonomy" id="259542"/>
    <lineage>
        <taxon>Eukaryota</taxon>
        <taxon>Metazoa</taxon>
        <taxon>Spiralia</taxon>
        <taxon>Lophotrochozoa</taxon>
        <taxon>Mollusca</taxon>
        <taxon>Gastropoda</taxon>
        <taxon>Heterobranchia</taxon>
        <taxon>Euthyneura</taxon>
        <taxon>Panpulmonata</taxon>
        <taxon>Sacoglossa</taxon>
        <taxon>Placobranchoidea</taxon>
        <taxon>Plakobranchidae</taxon>
        <taxon>Plakobranchus</taxon>
    </lineage>
</organism>
<protein>
    <submittedName>
        <fullName evidence="3">Uncharacterized protein</fullName>
    </submittedName>
</protein>
<evidence type="ECO:0000256" key="2">
    <source>
        <dbReference type="SAM" id="Phobius"/>
    </source>
</evidence>
<evidence type="ECO:0000313" key="4">
    <source>
        <dbReference type="Proteomes" id="UP000735302"/>
    </source>
</evidence>
<keyword evidence="2" id="KW-0812">Transmembrane</keyword>
<keyword evidence="2" id="KW-1133">Transmembrane helix</keyword>
<feature type="region of interest" description="Disordered" evidence="1">
    <location>
        <begin position="93"/>
        <end position="124"/>
    </location>
</feature>
<gene>
    <name evidence="3" type="ORF">PoB_006324400</name>
</gene>
<comment type="caution">
    <text evidence="3">The sequence shown here is derived from an EMBL/GenBank/DDBJ whole genome shotgun (WGS) entry which is preliminary data.</text>
</comment>
<dbReference type="Proteomes" id="UP000735302">
    <property type="component" value="Unassembled WGS sequence"/>
</dbReference>
<dbReference type="EMBL" id="BLXT01007137">
    <property type="protein sequence ID" value="GFO36739.1"/>
    <property type="molecule type" value="Genomic_DNA"/>
</dbReference>
<feature type="transmembrane region" description="Helical" evidence="2">
    <location>
        <begin position="6"/>
        <end position="27"/>
    </location>
</feature>
<evidence type="ECO:0000313" key="3">
    <source>
        <dbReference type="EMBL" id="GFO36739.1"/>
    </source>
</evidence>
<reference evidence="3 4" key="1">
    <citation type="journal article" date="2021" name="Elife">
        <title>Chloroplast acquisition without the gene transfer in kleptoplastic sea slugs, Plakobranchus ocellatus.</title>
        <authorList>
            <person name="Maeda T."/>
            <person name="Takahashi S."/>
            <person name="Yoshida T."/>
            <person name="Shimamura S."/>
            <person name="Takaki Y."/>
            <person name="Nagai Y."/>
            <person name="Toyoda A."/>
            <person name="Suzuki Y."/>
            <person name="Arimoto A."/>
            <person name="Ishii H."/>
            <person name="Satoh N."/>
            <person name="Nishiyama T."/>
            <person name="Hasebe M."/>
            <person name="Maruyama T."/>
            <person name="Minagawa J."/>
            <person name="Obokata J."/>
            <person name="Shigenobu S."/>
        </authorList>
    </citation>
    <scope>NUCLEOTIDE SEQUENCE [LARGE SCALE GENOMIC DNA]</scope>
</reference>
<proteinExistence type="predicted"/>